<reference evidence="3 4" key="1">
    <citation type="submission" date="2015-09" db="EMBL/GenBank/DDBJ databases">
        <title>Draft genome of the parasitic nematode Teladorsagia circumcincta isolate WARC Sus (inbred).</title>
        <authorList>
            <person name="Mitreva M."/>
        </authorList>
    </citation>
    <scope>NUCLEOTIDE SEQUENCE [LARGE SCALE GENOMIC DNA]</scope>
    <source>
        <strain evidence="3 4">S</strain>
    </source>
</reference>
<dbReference type="Proteomes" id="UP000230423">
    <property type="component" value="Unassembled WGS sequence"/>
</dbReference>
<comment type="similarity">
    <text evidence="1">Belongs to the band 7/mec-2 family.</text>
</comment>
<keyword evidence="4" id="KW-1185">Reference proteome</keyword>
<dbReference type="Pfam" id="PF01145">
    <property type="entry name" value="Band_7"/>
    <property type="match status" value="1"/>
</dbReference>
<dbReference type="InterPro" id="IPR036013">
    <property type="entry name" value="Band_7/SPFH_dom_sf"/>
</dbReference>
<dbReference type="PANTHER" id="PTHR10264:SF116">
    <property type="entry name" value="STOMATIN-3"/>
    <property type="match status" value="1"/>
</dbReference>
<protein>
    <submittedName>
        <fullName evidence="3">SPFH/Band 7/PHB domain protein</fullName>
    </submittedName>
</protein>
<sequence>MVVFRLGKIWDSRPSGPGVVLVFPFVDEHEIIDLRDPIACLSEVCDAHYSTRQLAQATLRNTIGTRTLAQIMADQDGIASQVEHILDRATAVWGIRIEKVVIKDIRFPRQLCRAMAAEAEAVRAAKAKMIFALGELSVCMLFV</sequence>
<dbReference type="AlphaFoldDB" id="A0A2G9UEF6"/>
<dbReference type="OrthoDB" id="2105077at2759"/>
<organism evidence="3 4">
    <name type="scientific">Teladorsagia circumcincta</name>
    <name type="common">Brown stomach worm</name>
    <name type="synonym">Ostertagia circumcincta</name>
    <dbReference type="NCBI Taxonomy" id="45464"/>
    <lineage>
        <taxon>Eukaryota</taxon>
        <taxon>Metazoa</taxon>
        <taxon>Ecdysozoa</taxon>
        <taxon>Nematoda</taxon>
        <taxon>Chromadorea</taxon>
        <taxon>Rhabditida</taxon>
        <taxon>Rhabditina</taxon>
        <taxon>Rhabditomorpha</taxon>
        <taxon>Strongyloidea</taxon>
        <taxon>Trichostrongylidae</taxon>
        <taxon>Teladorsagia</taxon>
    </lineage>
</organism>
<dbReference type="PRINTS" id="PR00721">
    <property type="entry name" value="STOMATIN"/>
</dbReference>
<dbReference type="Gene3D" id="6.10.250.2090">
    <property type="match status" value="1"/>
</dbReference>
<dbReference type="PANTHER" id="PTHR10264">
    <property type="entry name" value="BAND 7 PROTEIN-RELATED"/>
    <property type="match status" value="1"/>
</dbReference>
<name>A0A2G9UEF6_TELCI</name>
<evidence type="ECO:0000313" key="4">
    <source>
        <dbReference type="Proteomes" id="UP000230423"/>
    </source>
</evidence>
<gene>
    <name evidence="3" type="ORF">TELCIR_09569</name>
</gene>
<feature type="domain" description="Band 7" evidence="2">
    <location>
        <begin position="1"/>
        <end position="119"/>
    </location>
</feature>
<dbReference type="InterPro" id="IPR001107">
    <property type="entry name" value="Band_7"/>
</dbReference>
<accession>A0A2G9UEF6</accession>
<proteinExistence type="inferred from homology"/>
<dbReference type="EMBL" id="KZ347003">
    <property type="protein sequence ID" value="PIO68634.1"/>
    <property type="molecule type" value="Genomic_DNA"/>
</dbReference>
<evidence type="ECO:0000259" key="2">
    <source>
        <dbReference type="SMART" id="SM00244"/>
    </source>
</evidence>
<dbReference type="GO" id="GO:0005886">
    <property type="term" value="C:plasma membrane"/>
    <property type="evidence" value="ECO:0007669"/>
    <property type="project" value="InterPro"/>
</dbReference>
<dbReference type="SMART" id="SM00244">
    <property type="entry name" value="PHB"/>
    <property type="match status" value="1"/>
</dbReference>
<dbReference type="InterPro" id="IPR001972">
    <property type="entry name" value="Stomatin_HflK_fam"/>
</dbReference>
<dbReference type="SUPFAM" id="SSF117892">
    <property type="entry name" value="Band 7/SPFH domain"/>
    <property type="match status" value="1"/>
</dbReference>
<evidence type="ECO:0000313" key="3">
    <source>
        <dbReference type="EMBL" id="PIO68634.1"/>
    </source>
</evidence>
<dbReference type="InterPro" id="IPR043202">
    <property type="entry name" value="Band-7_stomatin-like"/>
</dbReference>
<evidence type="ECO:0000256" key="1">
    <source>
        <dbReference type="ARBA" id="ARBA00008164"/>
    </source>
</evidence>
<dbReference type="Gene3D" id="3.30.479.30">
    <property type="entry name" value="Band 7 domain"/>
    <property type="match status" value="1"/>
</dbReference>